<dbReference type="EMBL" id="VUNN01000023">
    <property type="protein sequence ID" value="MSU07023.1"/>
    <property type="molecule type" value="Genomic_DNA"/>
</dbReference>
<evidence type="ECO:0000313" key="4">
    <source>
        <dbReference type="EMBL" id="MSU07023.1"/>
    </source>
</evidence>
<dbReference type="InterPro" id="IPR009057">
    <property type="entry name" value="Homeodomain-like_sf"/>
</dbReference>
<dbReference type="SUPFAM" id="SSF46689">
    <property type="entry name" value="Homeodomain-like"/>
    <property type="match status" value="1"/>
</dbReference>
<keyword evidence="1 2" id="KW-0238">DNA-binding</keyword>
<name>A0A7X2PEN4_9SPIO</name>
<evidence type="ECO:0000313" key="5">
    <source>
        <dbReference type="Proteomes" id="UP000460549"/>
    </source>
</evidence>
<dbReference type="Pfam" id="PF00440">
    <property type="entry name" value="TetR_N"/>
    <property type="match status" value="1"/>
</dbReference>
<sequence length="187" mass="21765">MVDDTKLAIANAFKALIQDKSISKINVQDISSLAGVSRHTFYYHFRDVYSMTEWILESEGKKLFNSYDKLNNWEIGLERACCYAVENRLLVIKMYHSIFRDNLINFFQNIIYSIISRIVDSEFSNICVKEDEKNFLINFYTFGCVGTLCKWLDNNMEEDYHMIVSKLHTIIHGSVQDALIRFSGGKV</sequence>
<dbReference type="InterPro" id="IPR039532">
    <property type="entry name" value="TetR_C_Firmicutes"/>
</dbReference>
<protein>
    <submittedName>
        <fullName evidence="4">TetR family transcriptional regulator</fullName>
    </submittedName>
</protein>
<dbReference type="PANTHER" id="PTHR43479">
    <property type="entry name" value="ACREF/ENVCD OPERON REPRESSOR-RELATED"/>
    <property type="match status" value="1"/>
</dbReference>
<dbReference type="Gene3D" id="1.10.357.10">
    <property type="entry name" value="Tetracycline Repressor, domain 2"/>
    <property type="match status" value="1"/>
</dbReference>
<organism evidence="4 5">
    <name type="scientific">Bullifex porci</name>
    <dbReference type="NCBI Taxonomy" id="2606638"/>
    <lineage>
        <taxon>Bacteria</taxon>
        <taxon>Pseudomonadati</taxon>
        <taxon>Spirochaetota</taxon>
        <taxon>Spirochaetia</taxon>
        <taxon>Spirochaetales</taxon>
        <taxon>Spirochaetaceae</taxon>
        <taxon>Bullifex</taxon>
    </lineage>
</organism>
<dbReference type="InterPro" id="IPR001647">
    <property type="entry name" value="HTH_TetR"/>
</dbReference>
<dbReference type="InterPro" id="IPR050624">
    <property type="entry name" value="HTH-type_Tx_Regulator"/>
</dbReference>
<evidence type="ECO:0000259" key="3">
    <source>
        <dbReference type="PROSITE" id="PS50977"/>
    </source>
</evidence>
<dbReference type="Pfam" id="PF14278">
    <property type="entry name" value="TetR_C_8"/>
    <property type="match status" value="1"/>
</dbReference>
<evidence type="ECO:0000256" key="1">
    <source>
        <dbReference type="ARBA" id="ARBA00023125"/>
    </source>
</evidence>
<reference evidence="4 5" key="1">
    <citation type="submission" date="2019-08" db="EMBL/GenBank/DDBJ databases">
        <title>In-depth cultivation of the pig gut microbiome towards novel bacterial diversity and tailored functional studies.</title>
        <authorList>
            <person name="Wylensek D."/>
            <person name="Hitch T.C.A."/>
            <person name="Clavel T."/>
        </authorList>
    </citation>
    <scope>NUCLEOTIDE SEQUENCE [LARGE SCALE GENOMIC DNA]</scope>
    <source>
        <strain evidence="4 5">NM-380-WT-3C1</strain>
    </source>
</reference>
<dbReference type="PROSITE" id="PS50977">
    <property type="entry name" value="HTH_TETR_2"/>
    <property type="match status" value="1"/>
</dbReference>
<dbReference type="Proteomes" id="UP000460549">
    <property type="component" value="Unassembled WGS sequence"/>
</dbReference>
<dbReference type="PANTHER" id="PTHR43479:SF7">
    <property type="entry name" value="TETR-FAMILY TRANSCRIPTIONAL REGULATOR"/>
    <property type="match status" value="1"/>
</dbReference>
<feature type="DNA-binding region" description="H-T-H motif" evidence="2">
    <location>
        <begin position="26"/>
        <end position="45"/>
    </location>
</feature>
<feature type="domain" description="HTH tetR-type" evidence="3">
    <location>
        <begin position="3"/>
        <end position="63"/>
    </location>
</feature>
<accession>A0A7X2PEN4</accession>
<dbReference type="RefSeq" id="WP_154426378.1">
    <property type="nucleotide sequence ID" value="NZ_VUNN01000023.1"/>
</dbReference>
<comment type="caution">
    <text evidence="4">The sequence shown here is derived from an EMBL/GenBank/DDBJ whole genome shotgun (WGS) entry which is preliminary data.</text>
</comment>
<keyword evidence="5" id="KW-1185">Reference proteome</keyword>
<evidence type="ECO:0000256" key="2">
    <source>
        <dbReference type="PROSITE-ProRule" id="PRU00335"/>
    </source>
</evidence>
<dbReference type="GO" id="GO:0003677">
    <property type="term" value="F:DNA binding"/>
    <property type="evidence" value="ECO:0007669"/>
    <property type="project" value="UniProtKB-UniRule"/>
</dbReference>
<dbReference type="AlphaFoldDB" id="A0A7X2PEN4"/>
<proteinExistence type="predicted"/>
<gene>
    <name evidence="4" type="ORF">FYJ80_09620</name>
</gene>